<evidence type="ECO:0000256" key="1">
    <source>
        <dbReference type="SAM" id="MobiDB-lite"/>
    </source>
</evidence>
<reference evidence="2" key="1">
    <citation type="submission" date="2020-08" db="EMBL/GenBank/DDBJ databases">
        <title>Multicomponent nature underlies the extraordinary mechanical properties of spider dragline silk.</title>
        <authorList>
            <person name="Kono N."/>
            <person name="Nakamura H."/>
            <person name="Mori M."/>
            <person name="Yoshida Y."/>
            <person name="Ohtoshi R."/>
            <person name="Malay A.D."/>
            <person name="Moran D.A.P."/>
            <person name="Tomita M."/>
            <person name="Numata K."/>
            <person name="Arakawa K."/>
        </authorList>
    </citation>
    <scope>NUCLEOTIDE SEQUENCE</scope>
</reference>
<feature type="region of interest" description="Disordered" evidence="1">
    <location>
        <begin position="237"/>
        <end position="256"/>
    </location>
</feature>
<sequence>MSSRNVKPSKSQLRRTCNATQIRRPNTEKNDVKLIKNLKELETPGSSNYQLKRKCSNSSQICSQNNKEQSSVSSGVNIIKSTRNLRSHYVCSQLLTNITSISNPNARQKIAKTSTKQTNKKPTSSKVPATLANNYSVCSDLRLSNRTLNDNSVKKNFVYISDLKINSIPVNDYKNCKAENSSFQKIKKPIIAESKTKIIPETKVQKVSSKRKSIVESGNELSNSELEFHKIDTSKKRKLKSTTASHQNCGGKSQPVHKKLRNRDVFVSTGTLNHKSSCQDILDVEHNEVLVCGSKVENISNLHEPSSSLDNIEKSVYQSASQSFVSNSRKDTERTPTIGNQNESSLNSVVIQLPLEDMENVTSEHAKNLHENTFENSNINSSIPEPLLRCNIVHKSILEIINAASNNHNSSDDSIYSCNSKCGSNCKVCLQVTDTLPSVETLKSGEDLYGYLTKLESSETTILSKPVKERDTSYEFHMDQLLDEKLATSTSSGLQYVDGIEKKRTYIIACHINDETSVGGEIVPDSFGKPPTLNCMLLKNTLCPKNKIGEVNLLEEVVKTEPPSLSETKTENFGPGPSINIPSFNNTFNIKEDEKEDEMPVLTPEQSLYYPKEVDWKTVIDFLTEDDVLIQTGLNSEIRCFKCCKSFQTITECCFHYKNCCRKKYRILRRYVNYACGLCYNIFGSLSGLFFHKLDCLRRGKSCKSVENTDKVEPKINPSDCSVSKVKSELNQNLNPLIISLKNIPNNSLKTEYSTYQKHISHSDCSFMHHNEVDKKDYLISQDCSTNVNFASCSEEILLIELEEDTDPPSNYIKEDNGVPNISSQNNFASTNAILKNICIETNSHPPQTDNLTSSTNEVLSIKQEAESPSNYINAENGVPSIRVQNIFASVDAMLKNIYIEANSHPSQTDNLASSTNEVSSIKQEAESSNYINAENGVPNISLQNSKSKTEYNLVGNGSLNKISSDSFKSFCNRSLPKSGKIPLFPDNCKFCNHPLSLEFSDLSLHEGKIIFPSDIFSFSLPCKICKEKHALDKNAVTAMYKDVIKAFQLKNLQNKGAGIKKEPIMLNVENPASSANTNEDRPRIADVMSIQDFENQ</sequence>
<evidence type="ECO:0000313" key="3">
    <source>
        <dbReference type="Proteomes" id="UP000886998"/>
    </source>
</evidence>
<comment type="caution">
    <text evidence="2">The sequence shown here is derived from an EMBL/GenBank/DDBJ whole genome shotgun (WGS) entry which is preliminary data.</text>
</comment>
<feature type="compositionally biased region" description="Polar residues" evidence="1">
    <location>
        <begin position="241"/>
        <end position="251"/>
    </location>
</feature>
<keyword evidence="3" id="KW-1185">Reference proteome</keyword>
<gene>
    <name evidence="2" type="ORF">TNIN_306141</name>
</gene>
<dbReference type="AlphaFoldDB" id="A0A8X7CBT0"/>
<proteinExistence type="predicted"/>
<dbReference type="EMBL" id="BMAV01013352">
    <property type="protein sequence ID" value="GFY60948.1"/>
    <property type="molecule type" value="Genomic_DNA"/>
</dbReference>
<dbReference type="OrthoDB" id="10423081at2759"/>
<protein>
    <submittedName>
        <fullName evidence="2">Uncharacterized protein</fullName>
    </submittedName>
</protein>
<accession>A0A8X7CBT0</accession>
<evidence type="ECO:0000313" key="2">
    <source>
        <dbReference type="EMBL" id="GFY60948.1"/>
    </source>
</evidence>
<name>A0A8X7CBT0_9ARAC</name>
<feature type="region of interest" description="Disordered" evidence="1">
    <location>
        <begin position="323"/>
        <end position="342"/>
    </location>
</feature>
<dbReference type="Proteomes" id="UP000886998">
    <property type="component" value="Unassembled WGS sequence"/>
</dbReference>
<organism evidence="2 3">
    <name type="scientific">Trichonephila inaurata madagascariensis</name>
    <dbReference type="NCBI Taxonomy" id="2747483"/>
    <lineage>
        <taxon>Eukaryota</taxon>
        <taxon>Metazoa</taxon>
        <taxon>Ecdysozoa</taxon>
        <taxon>Arthropoda</taxon>
        <taxon>Chelicerata</taxon>
        <taxon>Arachnida</taxon>
        <taxon>Araneae</taxon>
        <taxon>Araneomorphae</taxon>
        <taxon>Entelegynae</taxon>
        <taxon>Araneoidea</taxon>
        <taxon>Nephilidae</taxon>
        <taxon>Trichonephila</taxon>
        <taxon>Trichonephila inaurata</taxon>
    </lineage>
</organism>